<comment type="caution">
    <text evidence="4">The sequence shown here is derived from an EMBL/GenBank/DDBJ whole genome shotgun (WGS) entry which is preliminary data.</text>
</comment>
<organism evidence="4 5">
    <name type="scientific">Nocardia speluncae</name>
    <dbReference type="NCBI Taxonomy" id="419477"/>
    <lineage>
        <taxon>Bacteria</taxon>
        <taxon>Bacillati</taxon>
        <taxon>Actinomycetota</taxon>
        <taxon>Actinomycetes</taxon>
        <taxon>Mycobacteriales</taxon>
        <taxon>Nocardiaceae</taxon>
        <taxon>Nocardia</taxon>
    </lineage>
</organism>
<keyword evidence="5" id="KW-1185">Reference proteome</keyword>
<dbReference type="EMBL" id="JAAXOO010000001">
    <property type="protein sequence ID" value="NKY32857.1"/>
    <property type="molecule type" value="Genomic_DNA"/>
</dbReference>
<dbReference type="AlphaFoldDB" id="A0A846XBR1"/>
<evidence type="ECO:0000259" key="3">
    <source>
        <dbReference type="PROSITE" id="PS50966"/>
    </source>
</evidence>
<evidence type="ECO:0000313" key="5">
    <source>
        <dbReference type="Proteomes" id="UP000565715"/>
    </source>
</evidence>
<dbReference type="GO" id="GO:0008270">
    <property type="term" value="F:zinc ion binding"/>
    <property type="evidence" value="ECO:0007669"/>
    <property type="project" value="UniProtKB-KW"/>
</dbReference>
<accession>A0A846XBR1</accession>
<dbReference type="Proteomes" id="UP000565715">
    <property type="component" value="Unassembled WGS sequence"/>
</dbReference>
<dbReference type="RefSeq" id="WP_068037697.1">
    <property type="nucleotide sequence ID" value="NZ_JAAXOO010000001.1"/>
</dbReference>
<sequence>MVDNEFGYTRWGMDWVRLAEPLRQTRPDPLLPRARSIARNNGVRTEAEGRIVRAHIHRGGQASVTHVELTPLPRPVVTALAPIVGRAPTLPTDEMYAAAAAAGLPVAPVPAAIDCSCTARTARCVHVLATFYVLARLVDENPRFGLDLQGYGHDPGPDDSAAPTETPRWTPLNTVDPAMYFEV</sequence>
<name>A0A846XBR1_9NOCA</name>
<protein>
    <recommendedName>
        <fullName evidence="3">SWIM-type domain-containing protein</fullName>
    </recommendedName>
</protein>
<feature type="domain" description="SWIM-type" evidence="3">
    <location>
        <begin position="107"/>
        <end position="135"/>
    </location>
</feature>
<keyword evidence="1" id="KW-0862">Zinc</keyword>
<evidence type="ECO:0000313" key="4">
    <source>
        <dbReference type="EMBL" id="NKY32857.1"/>
    </source>
</evidence>
<dbReference type="InterPro" id="IPR007527">
    <property type="entry name" value="Znf_SWIM"/>
</dbReference>
<dbReference type="PROSITE" id="PS50966">
    <property type="entry name" value="ZF_SWIM"/>
    <property type="match status" value="1"/>
</dbReference>
<proteinExistence type="predicted"/>
<feature type="region of interest" description="Disordered" evidence="2">
    <location>
        <begin position="149"/>
        <end position="169"/>
    </location>
</feature>
<gene>
    <name evidence="4" type="ORF">HGA13_07180</name>
</gene>
<keyword evidence="1" id="KW-0479">Metal-binding</keyword>
<keyword evidence="1" id="KW-0863">Zinc-finger</keyword>
<reference evidence="4 5" key="1">
    <citation type="submission" date="2020-04" db="EMBL/GenBank/DDBJ databases">
        <title>MicrobeNet Type strains.</title>
        <authorList>
            <person name="Nicholson A.C."/>
        </authorList>
    </citation>
    <scope>NUCLEOTIDE SEQUENCE [LARGE SCALE GENOMIC DNA]</scope>
    <source>
        <strain evidence="4 5">DSM 45078</strain>
    </source>
</reference>
<evidence type="ECO:0000256" key="1">
    <source>
        <dbReference type="PROSITE-ProRule" id="PRU00325"/>
    </source>
</evidence>
<evidence type="ECO:0000256" key="2">
    <source>
        <dbReference type="SAM" id="MobiDB-lite"/>
    </source>
</evidence>